<dbReference type="InterPro" id="IPR007183">
    <property type="entry name" value="UPF0280"/>
</dbReference>
<name>A0A1X6Y4P6_9RHOB</name>
<evidence type="ECO:0000313" key="1">
    <source>
        <dbReference type="EMBL" id="SLN10858.1"/>
    </source>
</evidence>
<sequence length="267" mass="27397">MQAGLLPDGVRLHLNAGPIDLVIFAEAALRQAAYDAACARFDGLLEELVAELPELRRAGGQGQGPVAARMVTAVAPFAPDFITPMAAVAGSVAEEILAAMIAVAPEAKLWVNNGGDIAWAPGREGMRLALPGGRVDLPPEAPFRGCATSGRGGRSHSLGIADAVTVLARGAAAADAAATMIANRVDLPDHPAVTRQPAEELSPDSDLGARPVTVDLGPLTSEEVARALDAGLTYAEDLRARNLIGAAHLALAGEVRTTGAMKDMLRG</sequence>
<gene>
    <name evidence="1" type="ORF">PSM7751_00113</name>
</gene>
<keyword evidence="2" id="KW-1185">Reference proteome</keyword>
<dbReference type="Gene3D" id="3.10.520.10">
    <property type="entry name" value="ApbE-like domains"/>
    <property type="match status" value="1"/>
</dbReference>
<dbReference type="Proteomes" id="UP000193963">
    <property type="component" value="Unassembled WGS sequence"/>
</dbReference>
<dbReference type="InterPro" id="IPR003374">
    <property type="entry name" value="ApbE-like_sf"/>
</dbReference>
<dbReference type="OrthoDB" id="9814719at2"/>
<dbReference type="PIRSF" id="PIRSF006421">
    <property type="entry name" value="UCP006421"/>
    <property type="match status" value="1"/>
</dbReference>
<organism evidence="1 2">
    <name type="scientific">Pseudooceanicola marinus</name>
    <dbReference type="NCBI Taxonomy" id="396013"/>
    <lineage>
        <taxon>Bacteria</taxon>
        <taxon>Pseudomonadati</taxon>
        <taxon>Pseudomonadota</taxon>
        <taxon>Alphaproteobacteria</taxon>
        <taxon>Rhodobacterales</taxon>
        <taxon>Paracoccaceae</taxon>
        <taxon>Pseudooceanicola</taxon>
    </lineage>
</organism>
<protein>
    <submittedName>
        <fullName evidence="1">Uncharacterized protein</fullName>
    </submittedName>
</protein>
<accession>A0A1X6Y4P6</accession>
<dbReference type="RefSeq" id="WP_085886054.1">
    <property type="nucleotide sequence ID" value="NZ_FWFN01000001.1"/>
</dbReference>
<reference evidence="1 2" key="1">
    <citation type="submission" date="2017-03" db="EMBL/GenBank/DDBJ databases">
        <authorList>
            <person name="Afonso C.L."/>
            <person name="Miller P.J."/>
            <person name="Scott M.A."/>
            <person name="Spackman E."/>
            <person name="Goraichik I."/>
            <person name="Dimitrov K.M."/>
            <person name="Suarez D.L."/>
            <person name="Swayne D.E."/>
        </authorList>
    </citation>
    <scope>NUCLEOTIDE SEQUENCE [LARGE SCALE GENOMIC DNA]</scope>
    <source>
        <strain evidence="1 2">CECT 7751</strain>
    </source>
</reference>
<dbReference type="SUPFAM" id="SSF143631">
    <property type="entry name" value="ApbE-like"/>
    <property type="match status" value="1"/>
</dbReference>
<evidence type="ECO:0000313" key="2">
    <source>
        <dbReference type="Proteomes" id="UP000193963"/>
    </source>
</evidence>
<dbReference type="NCBIfam" id="NF003322">
    <property type="entry name" value="PRK04334.1-2"/>
    <property type="match status" value="1"/>
</dbReference>
<proteinExistence type="predicted"/>
<dbReference type="AlphaFoldDB" id="A0A1X6Y4P6"/>
<dbReference type="EMBL" id="FWFN01000001">
    <property type="protein sequence ID" value="SLN10858.1"/>
    <property type="molecule type" value="Genomic_DNA"/>
</dbReference>